<dbReference type="InterPro" id="IPR002513">
    <property type="entry name" value="Tn3_Tnp_DDE_dom"/>
</dbReference>
<dbReference type="EMBL" id="KP688397">
    <property type="protein sequence ID" value="AJP18367.1"/>
    <property type="molecule type" value="Genomic_DNA"/>
</dbReference>
<keyword evidence="4" id="KW-0233">DNA recombination</keyword>
<dbReference type="GO" id="GO:0006313">
    <property type="term" value="P:DNA transposition"/>
    <property type="evidence" value="ECO:0007669"/>
    <property type="project" value="InterPro"/>
</dbReference>
<dbReference type="Pfam" id="PF01526">
    <property type="entry name" value="DDE_Tnp_Tn3"/>
    <property type="match status" value="1"/>
</dbReference>
<protein>
    <submittedName>
        <fullName evidence="7">Transposase</fullName>
    </submittedName>
</protein>
<accession>A0A0C5GSL0</accession>
<sequence>MRNSPDMAIKNEITILTRAEQADLYSPPIFSIEEQRLYFSLNDAELAVFRSIRLRAHRCYFVAILGYFKSKPVILDIAYSQVSKDLMFISKELLGGKGLRPFTPSQKQKDRLYAKVLDLAGYHKWDESQHFNSLFDHLVQVGNAWLEPRYLFDTAIEFLTSHSIAIPRYTVLQRLISRAMQQVRKDLAHQLNQLTSPELHVFLDSITAIDDGLSLNQLRGGAKSLTVPELKKELALYHQLAPWRTQINGVIDGLNLSLKNRQHFGELINYYGSKLKRFKRAQQHLWLLCHLTERIQLALERLTDGFIYHIRKQQEAANTFAQQAVFLSWQSAADNVTKAAELLHLFVDENIDDNQPFSVVRQQALKVMNDRDIQTLCLYLKKQKRTVEEYQWQHYDEQCNLLEQLLRQVFLCLECEAGKGSEAVVAQLQQMQTEIAFGGPLKTKDTSLIPKKHLPWLVKQDNVNPQRYEWLLYRQLTSRLNGRIYLPNVTKYRALEDDLIPQTSQDTLLASSTLDRLKQPAELLLQEKQHRLESALKDVALHIDEGDNRNVIMKNRTGTRWRLPTKSATSLVNNPFFKRMQPVGIADVLRYVERETGFMKCLTHVLPIQKQGFTHQDDLLAILIANATHRGVYGMAQISDRSYEHLSTVQANYIRPETLHDASDVINNAVAALPIFRHYHIQEDQLHASADGQKFETHLETFKTRYSSKYFGTNKGITAMTLVANHSALNARIIGSNEHESHYIYDLLQSNSSDVKPDVLSTDTHGVNHVNFALLDLCSYSFAPRYAQFNSVINDLFDVTESEQGSTILALKKPIRTNVITTGWQDIRRIVLSLQTKRTTQAMLVRKLSGYPSGHPILQALTEYNRLVKAQYLLDYIDDASLRQYVQRALNRGEAWHFLRRAIASVNGDQFRGKNESEIAIWNECARLLANALIYFNSAILSHLLGHFEATGDEEKAAITRAVSPVAWQNINLSGTYNFTNTGKLPNIGEITRPIVDD</sequence>
<reference evidence="7" key="1">
    <citation type="journal article" date="2015" name="Antimicrob. Agents Chemother.">
        <title>Complete nucleotide sequence of a conjugative plasmid carrying bla(PER-1).</title>
        <authorList>
            <person name="Li R."/>
            <person name="Wong M.H."/>
            <person name="Zhou Y."/>
            <person name="Chan E.W."/>
            <person name="Chen S."/>
        </authorList>
    </citation>
    <scope>NUCLEOTIDE SEQUENCE</scope>
    <source>
        <strain evidence="7">V36</strain>
        <plasmid evidence="7">pVPH1</plasmid>
    </source>
</reference>
<proteinExistence type="inferred from homology"/>
<dbReference type="NCBIfam" id="NF033527">
    <property type="entry name" value="transpos_Tn3"/>
    <property type="match status" value="1"/>
</dbReference>
<dbReference type="InterPro" id="IPR025296">
    <property type="entry name" value="DUF4158"/>
</dbReference>
<dbReference type="GO" id="GO:0004803">
    <property type="term" value="F:transposase activity"/>
    <property type="evidence" value="ECO:0007669"/>
    <property type="project" value="InterPro"/>
</dbReference>
<evidence type="ECO:0000259" key="6">
    <source>
        <dbReference type="Pfam" id="PF13700"/>
    </source>
</evidence>
<dbReference type="GO" id="GO:0003677">
    <property type="term" value="F:DNA binding"/>
    <property type="evidence" value="ECO:0007669"/>
    <property type="project" value="UniProtKB-KW"/>
</dbReference>
<evidence type="ECO:0000259" key="5">
    <source>
        <dbReference type="Pfam" id="PF01526"/>
    </source>
</evidence>
<dbReference type="Pfam" id="PF13700">
    <property type="entry name" value="DUF4158"/>
    <property type="match status" value="1"/>
</dbReference>
<evidence type="ECO:0000256" key="4">
    <source>
        <dbReference type="ARBA" id="ARBA00023172"/>
    </source>
</evidence>
<dbReference type="AlphaFoldDB" id="A0A0C5GSL0"/>
<geneLocation type="plasmid" evidence="7">
    <name>pVPH1</name>
</geneLocation>
<comment type="similarity">
    <text evidence="1">Belongs to the transposase 7 family.</text>
</comment>
<feature type="domain" description="Tn3 transposase DDE" evidence="5">
    <location>
        <begin position="587"/>
        <end position="977"/>
    </location>
</feature>
<evidence type="ECO:0000256" key="1">
    <source>
        <dbReference type="ARBA" id="ARBA00009402"/>
    </source>
</evidence>
<dbReference type="InterPro" id="IPR047653">
    <property type="entry name" value="Tn3-like_transpos"/>
</dbReference>
<evidence type="ECO:0000313" key="7">
    <source>
        <dbReference type="EMBL" id="AJP18367.1"/>
    </source>
</evidence>
<keyword evidence="2" id="KW-0815">Transposition</keyword>
<organism evidence="7">
    <name type="scientific">Vibrio parahaemolyticus</name>
    <dbReference type="NCBI Taxonomy" id="670"/>
    <lineage>
        <taxon>Bacteria</taxon>
        <taxon>Pseudomonadati</taxon>
        <taxon>Pseudomonadota</taxon>
        <taxon>Gammaproteobacteria</taxon>
        <taxon>Vibrionales</taxon>
        <taxon>Vibrionaceae</taxon>
        <taxon>Vibrio</taxon>
    </lineage>
</organism>
<feature type="domain" description="DUF4158" evidence="6">
    <location>
        <begin position="15"/>
        <end position="179"/>
    </location>
</feature>
<evidence type="ECO:0000256" key="2">
    <source>
        <dbReference type="ARBA" id="ARBA00022578"/>
    </source>
</evidence>
<name>A0A0C5GSL0_VIBPH</name>
<evidence type="ECO:0000256" key="3">
    <source>
        <dbReference type="ARBA" id="ARBA00023125"/>
    </source>
</evidence>
<gene>
    <name evidence="7" type="ORF">pVPH1_0194</name>
</gene>
<keyword evidence="3" id="KW-0238">DNA-binding</keyword>
<keyword evidence="7" id="KW-0614">Plasmid</keyword>